<sequence>MLISRHTSATSSMALNSSPAIACVGVISKYDQPLHISLFPPHHTTPNAELDFLFLLNSCLDIFDLRARTTKLLDSDLGLLQAIDDRLACYGWLTNTGVKFIIVVDMMGRPPPDPSEQDAPKDKRRFPPAAVGLRDADLKPAFRAVQTAYIHLMLNPFYMPDERTPLQIANHGGKSPEITSKKFINEIQRIGKAWYPGIGTI</sequence>
<evidence type="ECO:0000256" key="2">
    <source>
        <dbReference type="ARBA" id="ARBA00024408"/>
    </source>
</evidence>
<name>A0A0D2CRM3_9EURO</name>
<dbReference type="SUPFAM" id="SSF64356">
    <property type="entry name" value="SNARE-like"/>
    <property type="match status" value="1"/>
</dbReference>
<dbReference type="InterPro" id="IPR044760">
    <property type="entry name" value="TRAPPC2L"/>
</dbReference>
<dbReference type="GO" id="GO:0006888">
    <property type="term" value="P:endoplasmic reticulum to Golgi vesicle-mediated transport"/>
    <property type="evidence" value="ECO:0007669"/>
    <property type="project" value="InterPro"/>
</dbReference>
<dbReference type="CDD" id="cd14854">
    <property type="entry name" value="TRAPPC2L"/>
    <property type="match status" value="1"/>
</dbReference>
<dbReference type="Pfam" id="PF04628">
    <property type="entry name" value="Sedlin_N"/>
    <property type="match status" value="1"/>
</dbReference>
<dbReference type="Proteomes" id="UP000054266">
    <property type="component" value="Unassembled WGS sequence"/>
</dbReference>
<dbReference type="HOGENOM" id="CLU_083394_0_0_1"/>
<proteinExistence type="inferred from homology"/>
<gene>
    <name evidence="3" type="ORF">PV04_07032</name>
</gene>
<evidence type="ECO:0000256" key="1">
    <source>
        <dbReference type="ARBA" id="ARBA00006626"/>
    </source>
</evidence>
<dbReference type="Gene3D" id="3.30.450.70">
    <property type="match status" value="1"/>
</dbReference>
<dbReference type="InterPro" id="IPR006722">
    <property type="entry name" value="Sedlin"/>
</dbReference>
<reference evidence="3 4" key="1">
    <citation type="submission" date="2015-01" db="EMBL/GenBank/DDBJ databases">
        <title>The Genome Sequence of Capronia semiimmersa CBS27337.</title>
        <authorList>
            <consortium name="The Broad Institute Genomics Platform"/>
            <person name="Cuomo C."/>
            <person name="de Hoog S."/>
            <person name="Gorbushina A."/>
            <person name="Stielow B."/>
            <person name="Teixiera M."/>
            <person name="Abouelleil A."/>
            <person name="Chapman S.B."/>
            <person name="Priest M."/>
            <person name="Young S.K."/>
            <person name="Wortman J."/>
            <person name="Nusbaum C."/>
            <person name="Birren B."/>
        </authorList>
    </citation>
    <scope>NUCLEOTIDE SEQUENCE [LARGE SCALE GENOMIC DNA]</scope>
    <source>
        <strain evidence="3 4">CBS 27337</strain>
    </source>
</reference>
<organism evidence="3 4">
    <name type="scientific">Phialophora macrospora</name>
    <dbReference type="NCBI Taxonomy" id="1851006"/>
    <lineage>
        <taxon>Eukaryota</taxon>
        <taxon>Fungi</taxon>
        <taxon>Dikarya</taxon>
        <taxon>Ascomycota</taxon>
        <taxon>Pezizomycotina</taxon>
        <taxon>Eurotiomycetes</taxon>
        <taxon>Chaetothyriomycetidae</taxon>
        <taxon>Chaetothyriales</taxon>
        <taxon>Herpotrichiellaceae</taxon>
        <taxon>Phialophora</taxon>
    </lineage>
</organism>
<comment type="similarity">
    <text evidence="1">Belongs to the TRAPP small subunits family. Sedlin subfamily.</text>
</comment>
<keyword evidence="4" id="KW-1185">Reference proteome</keyword>
<dbReference type="AlphaFoldDB" id="A0A0D2CRM3"/>
<evidence type="ECO:0000313" key="4">
    <source>
        <dbReference type="Proteomes" id="UP000054266"/>
    </source>
</evidence>
<protein>
    <recommendedName>
        <fullName evidence="2">Trafficking protein particle complex subunit 2-like protein</fullName>
    </recommendedName>
</protein>
<accession>A0A0D2CRM3</accession>
<evidence type="ECO:0000313" key="3">
    <source>
        <dbReference type="EMBL" id="KIW67806.1"/>
    </source>
</evidence>
<dbReference type="EMBL" id="KN846959">
    <property type="protein sequence ID" value="KIW67806.1"/>
    <property type="molecule type" value="Genomic_DNA"/>
</dbReference>
<dbReference type="InterPro" id="IPR011012">
    <property type="entry name" value="Longin-like_dom_sf"/>
</dbReference>
<dbReference type="PANTHER" id="PTHR12403">
    <property type="entry name" value="TRAFFICKING PROTEIN PARTICLE COMPLEX SUBUNIT 2"/>
    <property type="match status" value="1"/>
</dbReference>
<dbReference type="GO" id="GO:0005737">
    <property type="term" value="C:cytoplasm"/>
    <property type="evidence" value="ECO:0007669"/>
    <property type="project" value="GOC"/>
</dbReference>
<dbReference type="STRING" id="5601.A0A0D2CRM3"/>